<dbReference type="Pfam" id="PF05705">
    <property type="entry name" value="DUF829"/>
    <property type="match status" value="1"/>
</dbReference>
<evidence type="ECO:0000313" key="1">
    <source>
        <dbReference type="EMBL" id="KAF3797525.1"/>
    </source>
</evidence>
<name>A0A8H4FD13_COLGL</name>
<gene>
    <name evidence="1" type="ORF">GCG54_00014385</name>
</gene>
<dbReference type="Proteomes" id="UP000613401">
    <property type="component" value="Unassembled WGS sequence"/>
</dbReference>
<dbReference type="PANTHER" id="PTHR12265:SF14">
    <property type="entry name" value="INDOLE-DITERPENE BIOSYNTHESIS PROTEIN PAXU"/>
    <property type="match status" value="1"/>
</dbReference>
<evidence type="ECO:0000313" key="2">
    <source>
        <dbReference type="Proteomes" id="UP000613401"/>
    </source>
</evidence>
<reference evidence="1" key="1">
    <citation type="journal article" date="2020" name="Phytopathology">
        <title>Genome sequence and comparative analysis of Colletotrichum gloeosporioides isolated from Liriodendron leaves.</title>
        <authorList>
            <person name="Fu F.F."/>
            <person name="Hao Z."/>
            <person name="Wang P."/>
            <person name="Lu Y."/>
            <person name="Xue L.J."/>
            <person name="Wei G."/>
            <person name="Tian Y."/>
            <person name="Baishi H."/>
            <person name="Xu H."/>
            <person name="Shi J."/>
            <person name="Cheng T."/>
            <person name="Wang G."/>
            <person name="Yi Y."/>
            <person name="Chen J."/>
        </authorList>
    </citation>
    <scope>NUCLEOTIDE SEQUENCE</scope>
    <source>
        <strain evidence="1">Lc1</strain>
    </source>
</reference>
<dbReference type="EMBL" id="WVTB01000114">
    <property type="protein sequence ID" value="KAF3797525.1"/>
    <property type="molecule type" value="Genomic_DNA"/>
</dbReference>
<dbReference type="PANTHER" id="PTHR12265">
    <property type="entry name" value="TRANSMEMBRANE PROTEIN 53"/>
    <property type="match status" value="1"/>
</dbReference>
<dbReference type="RefSeq" id="XP_045256689.1">
    <property type="nucleotide sequence ID" value="XM_045414223.1"/>
</dbReference>
<dbReference type="AlphaFoldDB" id="A0A8H4FD13"/>
<dbReference type="InterPro" id="IPR008547">
    <property type="entry name" value="DUF829_TMEM53"/>
</dbReference>
<accession>A0A8H4FD13</accession>
<keyword evidence="2" id="KW-1185">Reference proteome</keyword>
<sequence>MTTSKAEIGEIQSEEPQLSYTRTADKFTRLSDQVYLLAAPQNSLDKDIADQHGPDTILLFGWGDASLKHVAKFADGFRILFPGAKIILVLAPIFKGLFSSQDDRISCVQPLIHEAFGTESAAHTPGKDPSVLVHVLSSTGCLYFTATLEGYRNAFGQVMPHSLLVMDSTPGSIDHSPSKIGRMADAMAVDARSKVPWPPQVTKVMCIMLLYMLRALELARSRENLLVVAFRMANDEIFETKLARRLYIYSKEDRTTAWEAVEKHADEARELGYMVDSSLWEGSGHVEHMRKSPKKYWSIISKAWEEANGSLVVKARL</sequence>
<proteinExistence type="predicted"/>
<dbReference type="GeneID" id="69021499"/>
<protein>
    <submittedName>
        <fullName evidence="1">Uncharacterized protein</fullName>
    </submittedName>
</protein>
<organism evidence="1 2">
    <name type="scientific">Colletotrichum gloeosporioides</name>
    <name type="common">Anthracnose fungus</name>
    <name type="synonym">Glomerella cingulata</name>
    <dbReference type="NCBI Taxonomy" id="474922"/>
    <lineage>
        <taxon>Eukaryota</taxon>
        <taxon>Fungi</taxon>
        <taxon>Dikarya</taxon>
        <taxon>Ascomycota</taxon>
        <taxon>Pezizomycotina</taxon>
        <taxon>Sordariomycetes</taxon>
        <taxon>Hypocreomycetidae</taxon>
        <taxon>Glomerellales</taxon>
        <taxon>Glomerellaceae</taxon>
        <taxon>Colletotrichum</taxon>
        <taxon>Colletotrichum gloeosporioides species complex</taxon>
    </lineage>
</organism>
<comment type="caution">
    <text evidence="1">The sequence shown here is derived from an EMBL/GenBank/DDBJ whole genome shotgun (WGS) entry which is preliminary data.</text>
</comment>
<reference evidence="1" key="2">
    <citation type="submission" date="2020-03" db="EMBL/GenBank/DDBJ databases">
        <authorList>
            <person name="Fu F.-F."/>
            <person name="Chen J."/>
        </authorList>
    </citation>
    <scope>NUCLEOTIDE SEQUENCE</scope>
    <source>
        <strain evidence="1">Lc1</strain>
    </source>
</reference>